<gene>
    <name evidence="3" type="ORF">Sangu_0668100</name>
</gene>
<dbReference type="AlphaFoldDB" id="A0AAW2QCW4"/>
<protein>
    <submittedName>
        <fullName evidence="3">Pentatricopeptide repeat-containing protein</fullName>
    </submittedName>
</protein>
<accession>A0AAW2QCW4</accession>
<dbReference type="EMBL" id="JACGWK010000003">
    <property type="protein sequence ID" value="KAL0365705.1"/>
    <property type="molecule type" value="Genomic_DNA"/>
</dbReference>
<keyword evidence="1" id="KW-0677">Repeat</keyword>
<reference evidence="3" key="2">
    <citation type="journal article" date="2024" name="Plant">
        <title>Genomic evolution and insights into agronomic trait innovations of Sesamum species.</title>
        <authorList>
            <person name="Miao H."/>
            <person name="Wang L."/>
            <person name="Qu L."/>
            <person name="Liu H."/>
            <person name="Sun Y."/>
            <person name="Le M."/>
            <person name="Wang Q."/>
            <person name="Wei S."/>
            <person name="Zheng Y."/>
            <person name="Lin W."/>
            <person name="Duan Y."/>
            <person name="Cao H."/>
            <person name="Xiong S."/>
            <person name="Wang X."/>
            <person name="Wei L."/>
            <person name="Li C."/>
            <person name="Ma Q."/>
            <person name="Ju M."/>
            <person name="Zhao R."/>
            <person name="Li G."/>
            <person name="Mu C."/>
            <person name="Tian Q."/>
            <person name="Mei H."/>
            <person name="Zhang T."/>
            <person name="Gao T."/>
            <person name="Zhang H."/>
        </authorList>
    </citation>
    <scope>NUCLEOTIDE SEQUENCE</scope>
    <source>
        <strain evidence="3">G01</strain>
    </source>
</reference>
<organism evidence="3">
    <name type="scientific">Sesamum angustifolium</name>
    <dbReference type="NCBI Taxonomy" id="2727405"/>
    <lineage>
        <taxon>Eukaryota</taxon>
        <taxon>Viridiplantae</taxon>
        <taxon>Streptophyta</taxon>
        <taxon>Embryophyta</taxon>
        <taxon>Tracheophyta</taxon>
        <taxon>Spermatophyta</taxon>
        <taxon>Magnoliopsida</taxon>
        <taxon>eudicotyledons</taxon>
        <taxon>Gunneridae</taxon>
        <taxon>Pentapetalae</taxon>
        <taxon>asterids</taxon>
        <taxon>lamiids</taxon>
        <taxon>Lamiales</taxon>
        <taxon>Pedaliaceae</taxon>
        <taxon>Sesamum</taxon>
    </lineage>
</organism>
<proteinExistence type="predicted"/>
<dbReference type="Gene3D" id="1.25.40.10">
    <property type="entry name" value="Tetratricopeptide repeat domain"/>
    <property type="match status" value="1"/>
</dbReference>
<dbReference type="InterPro" id="IPR002885">
    <property type="entry name" value="PPR_rpt"/>
</dbReference>
<reference evidence="3" key="1">
    <citation type="submission" date="2020-06" db="EMBL/GenBank/DDBJ databases">
        <authorList>
            <person name="Li T."/>
            <person name="Hu X."/>
            <person name="Zhang T."/>
            <person name="Song X."/>
            <person name="Zhang H."/>
            <person name="Dai N."/>
            <person name="Sheng W."/>
            <person name="Hou X."/>
            <person name="Wei L."/>
        </authorList>
    </citation>
    <scope>NUCLEOTIDE SEQUENCE</scope>
    <source>
        <strain evidence="3">G01</strain>
        <tissue evidence="3">Leaf</tissue>
    </source>
</reference>
<dbReference type="InterPro" id="IPR011990">
    <property type="entry name" value="TPR-like_helical_dom_sf"/>
</dbReference>
<dbReference type="PROSITE" id="PS51375">
    <property type="entry name" value="PPR"/>
    <property type="match status" value="1"/>
</dbReference>
<evidence type="ECO:0000313" key="3">
    <source>
        <dbReference type="EMBL" id="KAL0365705.1"/>
    </source>
</evidence>
<evidence type="ECO:0000256" key="2">
    <source>
        <dbReference type="PROSITE-ProRule" id="PRU00708"/>
    </source>
</evidence>
<feature type="repeat" description="PPR" evidence="2">
    <location>
        <begin position="108"/>
        <end position="142"/>
    </location>
</feature>
<comment type="caution">
    <text evidence="3">The sequence shown here is derived from an EMBL/GenBank/DDBJ whole genome shotgun (WGS) entry which is preliminary data.</text>
</comment>
<name>A0AAW2QCW4_9LAMI</name>
<evidence type="ECO:0000256" key="1">
    <source>
        <dbReference type="ARBA" id="ARBA00022737"/>
    </source>
</evidence>
<sequence>MRTNQTGSPVSLLPPHHPRPFRRLGLLRKFVLIFQTRGPHHLSHLLSPPSPPNSNPRLSSLAFPLYSMIKQESWFSWNTKLVADLIALLYKEEILMTLKICFLKQFGIERGYRSMVAGFCEVGLPDKAEILMQEMREIGLKPSVFELRSLVYGYGQMDFSRI</sequence>